<reference evidence="1 2" key="1">
    <citation type="submission" date="2018-03" db="EMBL/GenBank/DDBJ databases">
        <title>Genome sequencing of Phreatobacter sp.</title>
        <authorList>
            <person name="Kim S.-J."/>
            <person name="Heo J."/>
            <person name="Kwon S.-W."/>
        </authorList>
    </citation>
    <scope>NUCLEOTIDE SEQUENCE [LARGE SCALE GENOMIC DNA]</scope>
    <source>
        <strain evidence="1 2">S-12</strain>
    </source>
</reference>
<dbReference type="Proteomes" id="UP000237889">
    <property type="component" value="Chromosome"/>
</dbReference>
<protein>
    <submittedName>
        <fullName evidence="1">Protein tyrosine phosphatase</fullName>
    </submittedName>
</protein>
<accession>A0A2S0N724</accession>
<dbReference type="KEGG" id="phr:C6569_02135"/>
<dbReference type="RefSeq" id="WP_106747289.1">
    <property type="nucleotide sequence ID" value="NZ_CP027668.1"/>
</dbReference>
<dbReference type="AlphaFoldDB" id="A0A2S0N724"/>
<name>A0A2S0N724_9HYPH</name>
<gene>
    <name evidence="1" type="ORF">C6569_02135</name>
</gene>
<evidence type="ECO:0000313" key="2">
    <source>
        <dbReference type="Proteomes" id="UP000237889"/>
    </source>
</evidence>
<dbReference type="Gene3D" id="3.90.190.10">
    <property type="entry name" value="Protein tyrosine phosphatase superfamily"/>
    <property type="match status" value="1"/>
</dbReference>
<dbReference type="EMBL" id="CP027668">
    <property type="protein sequence ID" value="AVO43959.1"/>
    <property type="molecule type" value="Genomic_DNA"/>
</dbReference>
<evidence type="ECO:0000313" key="1">
    <source>
        <dbReference type="EMBL" id="AVO43959.1"/>
    </source>
</evidence>
<dbReference type="SUPFAM" id="SSF52799">
    <property type="entry name" value="(Phosphotyrosine protein) phosphatases II"/>
    <property type="match status" value="1"/>
</dbReference>
<sequence>MEVHVCSLSRLAATVESTGARHVVTLINQGTAVERPATVAVDDHLFLGMNDIVAPMDGYIVPADAHVERLLGFVDGWWSSHSARSPLVVHCWAGISRSTAAAYITACAINPAEDEEALAGELRRLSPSATPNLRLVTIADRMLGRDGRMVSAIERIGRGRDAFEGEPFALRLGR</sequence>
<keyword evidence="2" id="KW-1185">Reference proteome</keyword>
<organism evidence="1 2">
    <name type="scientific">Phreatobacter cathodiphilus</name>
    <dbReference type="NCBI Taxonomy" id="1868589"/>
    <lineage>
        <taxon>Bacteria</taxon>
        <taxon>Pseudomonadati</taxon>
        <taxon>Pseudomonadota</taxon>
        <taxon>Alphaproteobacteria</taxon>
        <taxon>Hyphomicrobiales</taxon>
        <taxon>Phreatobacteraceae</taxon>
        <taxon>Phreatobacter</taxon>
    </lineage>
</organism>
<dbReference type="InterPro" id="IPR029021">
    <property type="entry name" value="Prot-tyrosine_phosphatase-like"/>
</dbReference>
<proteinExistence type="predicted"/>
<dbReference type="OrthoDB" id="9794527at2"/>